<evidence type="ECO:0000256" key="2">
    <source>
        <dbReference type="ARBA" id="ARBA00022603"/>
    </source>
</evidence>
<dbReference type="GO" id="GO:0003677">
    <property type="term" value="F:DNA binding"/>
    <property type="evidence" value="ECO:0007669"/>
    <property type="project" value="InterPro"/>
</dbReference>
<evidence type="ECO:0000313" key="7">
    <source>
        <dbReference type="EMBL" id="EFY04842.1"/>
    </source>
</evidence>
<protein>
    <submittedName>
        <fullName evidence="7">DNA (Cytosine-5-)-methyltransferase</fullName>
    </submittedName>
</protein>
<evidence type="ECO:0000256" key="5">
    <source>
        <dbReference type="ARBA" id="ARBA00022747"/>
    </source>
</evidence>
<keyword evidence="5" id="KW-0680">Restriction system</keyword>
<evidence type="ECO:0000259" key="6">
    <source>
        <dbReference type="Pfam" id="PF01555"/>
    </source>
</evidence>
<evidence type="ECO:0000313" key="8">
    <source>
        <dbReference type="Proteomes" id="UP000004923"/>
    </source>
</evidence>
<dbReference type="HOGENOM" id="CLU_020164_1_1_9"/>
<dbReference type="AlphaFoldDB" id="E8LE78"/>
<dbReference type="EMBL" id="AEVN01000046">
    <property type="protein sequence ID" value="EFY04842.1"/>
    <property type="molecule type" value="Genomic_DNA"/>
</dbReference>
<dbReference type="PRINTS" id="PR00506">
    <property type="entry name" value="D21N6MTFRASE"/>
</dbReference>
<dbReference type="InterPro" id="IPR002295">
    <property type="entry name" value="N4/N6-MTase_EcoPI_Mod-like"/>
</dbReference>
<evidence type="ECO:0000256" key="1">
    <source>
        <dbReference type="ARBA" id="ARBA00006594"/>
    </source>
</evidence>
<dbReference type="InterPro" id="IPR002052">
    <property type="entry name" value="DNA_methylase_N6_adenine_CS"/>
</dbReference>
<dbReference type="GO" id="GO:0009307">
    <property type="term" value="P:DNA restriction-modification system"/>
    <property type="evidence" value="ECO:0007669"/>
    <property type="project" value="UniProtKB-KW"/>
</dbReference>
<sequence length="670" mass="75582">MYEWIHQLASGRIKIEGRRKGMPTLNWIGKDKVLNHHFEVPFHVLERQYSFDEAGKHEEDNGSENMIIHGDNLLALKSLLPKYEGKIKCIYIDPPYNTGEENWVYNDNVNDEQIKKWIGEVVGKEGEDLTRHDKWLCMMYPRLKLLAKLLSVDGVMAVSIGFHELNPLVLLLKEIFSIRQVTVVTVQTSGGKPKDGFNYVQEYIVFVAPNGFQPNPSLEAMNEYASPYHAMTLAGFNQVTRPNQVYPIYVDLKTNALVGVGKSLQELIDEGKYIGEKNDFEFDYSSPKGQSAVWCVTNKGDKCAWRLAPTSFLSNWQKGYVKITPQRSDKNNNLYSVQYLADGIIKKIESGDLKTYRISDVDAIPTLEVYNFKTGGVNITTIWTDKLYYTNRGSNELTSALGEKGVFPYPKPVKLIEDIISRVTKENDIILDSFAGSATTAHAVLNMNKADGGNRKFICIEMMDYADTITAERVKRVINGYKAEEDKEELLYDEELKPSNLNNAPQMLADAKAAKKAAKESGAYDSVGNPKIVDNHLQVIGKIKATEEIVGTGGSFSYYELGEPLLVDDKLNNAVSTEKIREYIYYMETKQALPEASADEPMLLGVYHGAAYYFNYEKDASTTLNAAFLKSIKTQAEAYVIYADTCVLSENKLQQFHITFKKIPRDIARL</sequence>
<keyword evidence="8" id="KW-1185">Reference proteome</keyword>
<evidence type="ECO:0000256" key="3">
    <source>
        <dbReference type="ARBA" id="ARBA00022679"/>
    </source>
</evidence>
<evidence type="ECO:0000256" key="4">
    <source>
        <dbReference type="ARBA" id="ARBA00022691"/>
    </source>
</evidence>
<dbReference type="SUPFAM" id="SSF53335">
    <property type="entry name" value="S-adenosyl-L-methionine-dependent methyltransferases"/>
    <property type="match status" value="1"/>
</dbReference>
<dbReference type="GO" id="GO:0008170">
    <property type="term" value="F:N-methyltransferase activity"/>
    <property type="evidence" value="ECO:0007669"/>
    <property type="project" value="InterPro"/>
</dbReference>
<dbReference type="InterPro" id="IPR029063">
    <property type="entry name" value="SAM-dependent_MTases_sf"/>
</dbReference>
<keyword evidence="4" id="KW-0949">S-adenosyl-L-methionine</keyword>
<name>E8LE78_9FIRM</name>
<dbReference type="Proteomes" id="UP000004923">
    <property type="component" value="Unassembled WGS sequence"/>
</dbReference>
<organism evidence="7 8">
    <name type="scientific">Phascolarctobacterium succinatutens YIT 12067</name>
    <dbReference type="NCBI Taxonomy" id="626939"/>
    <lineage>
        <taxon>Bacteria</taxon>
        <taxon>Bacillati</taxon>
        <taxon>Bacillota</taxon>
        <taxon>Negativicutes</taxon>
        <taxon>Acidaminococcales</taxon>
        <taxon>Acidaminococcaceae</taxon>
        <taxon>Phascolarctobacterium</taxon>
    </lineage>
</organism>
<dbReference type="InterPro" id="IPR002941">
    <property type="entry name" value="DNA_methylase_N4/N6"/>
</dbReference>
<comment type="similarity">
    <text evidence="1">Belongs to the N(4)/N(6)-methyltransferase family.</text>
</comment>
<keyword evidence="3 7" id="KW-0808">Transferase</keyword>
<dbReference type="Gene3D" id="3.40.50.150">
    <property type="entry name" value="Vaccinia Virus protein VP39"/>
    <property type="match status" value="1"/>
</dbReference>
<accession>E8LE78</accession>
<gene>
    <name evidence="7" type="ORF">HMPREF9443_01156</name>
</gene>
<proteinExistence type="inferred from homology"/>
<keyword evidence="2 7" id="KW-0489">Methyltransferase</keyword>
<comment type="caution">
    <text evidence="7">The sequence shown here is derived from an EMBL/GenBank/DDBJ whole genome shotgun (WGS) entry which is preliminary data.</text>
</comment>
<dbReference type="PROSITE" id="PS00092">
    <property type="entry name" value="N6_MTASE"/>
    <property type="match status" value="1"/>
</dbReference>
<feature type="domain" description="DNA methylase N-4/N-6" evidence="6">
    <location>
        <begin position="87"/>
        <end position="465"/>
    </location>
</feature>
<dbReference type="GO" id="GO:0032259">
    <property type="term" value="P:methylation"/>
    <property type="evidence" value="ECO:0007669"/>
    <property type="project" value="UniProtKB-KW"/>
</dbReference>
<dbReference type="Pfam" id="PF01555">
    <property type="entry name" value="N6_N4_Mtase"/>
    <property type="match status" value="1"/>
</dbReference>
<reference evidence="7 8" key="1">
    <citation type="submission" date="2011-01" db="EMBL/GenBank/DDBJ databases">
        <authorList>
            <person name="Weinstock G."/>
            <person name="Sodergren E."/>
            <person name="Clifton S."/>
            <person name="Fulton L."/>
            <person name="Fulton B."/>
            <person name="Courtney L."/>
            <person name="Fronick C."/>
            <person name="Harrison M."/>
            <person name="Strong C."/>
            <person name="Farmer C."/>
            <person name="Delahaunty K."/>
            <person name="Markovic C."/>
            <person name="Hall O."/>
            <person name="Minx P."/>
            <person name="Tomlinson C."/>
            <person name="Mitreva M."/>
            <person name="Hou S."/>
            <person name="Chen J."/>
            <person name="Wollam A."/>
            <person name="Pepin K.H."/>
            <person name="Johnson M."/>
            <person name="Bhonagiri V."/>
            <person name="Zhang X."/>
            <person name="Suruliraj S."/>
            <person name="Warren W."/>
            <person name="Chinwalla A."/>
            <person name="Mardis E.R."/>
            <person name="Wilson R.K."/>
        </authorList>
    </citation>
    <scope>NUCLEOTIDE SEQUENCE [LARGE SCALE GENOMIC DNA]</scope>
    <source>
        <strain evidence="7 8">YIT 12067</strain>
    </source>
</reference>
<dbReference type="eggNOG" id="COG2189">
    <property type="taxonomic scope" value="Bacteria"/>
</dbReference>